<dbReference type="EMBL" id="JADCNM010000003">
    <property type="protein sequence ID" value="KAG0490326.1"/>
    <property type="molecule type" value="Genomic_DNA"/>
</dbReference>
<feature type="compositionally biased region" description="Low complexity" evidence="1">
    <location>
        <begin position="1"/>
        <end position="14"/>
    </location>
</feature>
<dbReference type="Proteomes" id="UP000639772">
    <property type="component" value="Chromosome 3"/>
</dbReference>
<reference evidence="4 5" key="1">
    <citation type="journal article" date="2020" name="Nat. Food">
        <title>A phased Vanilla planifolia genome enables genetic improvement of flavour and production.</title>
        <authorList>
            <person name="Hasing T."/>
            <person name="Tang H."/>
            <person name="Brym M."/>
            <person name="Khazi F."/>
            <person name="Huang T."/>
            <person name="Chambers A.H."/>
        </authorList>
    </citation>
    <scope>NUCLEOTIDE SEQUENCE [LARGE SCALE GENOMIC DNA]</scope>
    <source>
        <tissue evidence="2">Leaf</tissue>
    </source>
</reference>
<evidence type="ECO:0000256" key="1">
    <source>
        <dbReference type="SAM" id="MobiDB-lite"/>
    </source>
</evidence>
<evidence type="ECO:0000313" key="5">
    <source>
        <dbReference type="Proteomes" id="UP000639772"/>
    </source>
</evidence>
<feature type="compositionally biased region" description="Basic and acidic residues" evidence="1">
    <location>
        <begin position="50"/>
        <end position="88"/>
    </location>
</feature>
<feature type="compositionally biased region" description="Basic and acidic residues" evidence="1">
    <location>
        <begin position="19"/>
        <end position="33"/>
    </location>
</feature>
<sequence>MRNSSAGSPSSRPGSRGEGGYDRRKDRGRRMSDRWGTPLLDGVGKMHPLLVDRMRDNVLHESKDEETKDGTKGEVQESEEKGRKDMGIREVPSPNI</sequence>
<gene>
    <name evidence="3" type="ORF">HPP92_007189</name>
    <name evidence="2" type="ORF">HPP92_007419</name>
</gene>
<dbReference type="AlphaFoldDB" id="A0A835RDU9"/>
<accession>A0A835RDU9</accession>
<keyword evidence="4" id="KW-1185">Reference proteome</keyword>
<evidence type="ECO:0000313" key="3">
    <source>
        <dbReference type="EMBL" id="KAG0490326.1"/>
    </source>
</evidence>
<dbReference type="EMBL" id="JADCNL010000003">
    <property type="protein sequence ID" value="KAG0488608.1"/>
    <property type="molecule type" value="Genomic_DNA"/>
</dbReference>
<organism evidence="2 4">
    <name type="scientific">Vanilla planifolia</name>
    <name type="common">Vanilla</name>
    <dbReference type="NCBI Taxonomy" id="51239"/>
    <lineage>
        <taxon>Eukaryota</taxon>
        <taxon>Viridiplantae</taxon>
        <taxon>Streptophyta</taxon>
        <taxon>Embryophyta</taxon>
        <taxon>Tracheophyta</taxon>
        <taxon>Spermatophyta</taxon>
        <taxon>Magnoliopsida</taxon>
        <taxon>Liliopsida</taxon>
        <taxon>Asparagales</taxon>
        <taxon>Orchidaceae</taxon>
        <taxon>Vanilloideae</taxon>
        <taxon>Vanilleae</taxon>
        <taxon>Vanilla</taxon>
    </lineage>
</organism>
<evidence type="ECO:0000313" key="2">
    <source>
        <dbReference type="EMBL" id="KAG0488608.1"/>
    </source>
</evidence>
<protein>
    <submittedName>
        <fullName evidence="2">Uncharacterized protein</fullName>
    </submittedName>
</protein>
<evidence type="ECO:0000313" key="4">
    <source>
        <dbReference type="Proteomes" id="UP000636800"/>
    </source>
</evidence>
<name>A0A835RDU9_VANPL</name>
<comment type="caution">
    <text evidence="2">The sequence shown here is derived from an EMBL/GenBank/DDBJ whole genome shotgun (WGS) entry which is preliminary data.</text>
</comment>
<proteinExistence type="predicted"/>
<feature type="region of interest" description="Disordered" evidence="1">
    <location>
        <begin position="1"/>
        <end position="96"/>
    </location>
</feature>
<dbReference type="Proteomes" id="UP000636800">
    <property type="component" value="Chromosome 3"/>
</dbReference>